<evidence type="ECO:0000256" key="1">
    <source>
        <dbReference type="SAM" id="MobiDB-lite"/>
    </source>
</evidence>
<feature type="region of interest" description="Disordered" evidence="1">
    <location>
        <begin position="1254"/>
        <end position="1291"/>
    </location>
</feature>
<feature type="compositionally biased region" description="Acidic residues" evidence="1">
    <location>
        <begin position="1447"/>
        <end position="1459"/>
    </location>
</feature>
<feature type="region of interest" description="Disordered" evidence="1">
    <location>
        <begin position="764"/>
        <end position="815"/>
    </location>
</feature>
<feature type="region of interest" description="Disordered" evidence="1">
    <location>
        <begin position="419"/>
        <end position="440"/>
    </location>
</feature>
<feature type="compositionally biased region" description="Low complexity" evidence="1">
    <location>
        <begin position="346"/>
        <end position="374"/>
    </location>
</feature>
<feature type="compositionally biased region" description="Basic and acidic residues" evidence="1">
    <location>
        <begin position="1176"/>
        <end position="1205"/>
    </location>
</feature>
<proteinExistence type="predicted"/>
<feature type="compositionally biased region" description="Low complexity" evidence="1">
    <location>
        <begin position="1707"/>
        <end position="1716"/>
    </location>
</feature>
<feature type="compositionally biased region" description="Basic and acidic residues" evidence="1">
    <location>
        <begin position="1694"/>
        <end position="1703"/>
    </location>
</feature>
<feature type="compositionally biased region" description="Polar residues" evidence="1">
    <location>
        <begin position="107"/>
        <end position="123"/>
    </location>
</feature>
<accession>A0A086KNW4</accession>
<protein>
    <submittedName>
        <fullName evidence="2">Uncharacterized protein</fullName>
    </submittedName>
</protein>
<feature type="region of interest" description="Disordered" evidence="1">
    <location>
        <begin position="1"/>
        <end position="59"/>
    </location>
</feature>
<feature type="compositionally biased region" description="Polar residues" evidence="1">
    <location>
        <begin position="27"/>
        <end position="37"/>
    </location>
</feature>
<feature type="compositionally biased region" description="Basic and acidic residues" evidence="1">
    <location>
        <begin position="1148"/>
        <end position="1165"/>
    </location>
</feature>
<feature type="compositionally biased region" description="Polar residues" evidence="1">
    <location>
        <begin position="304"/>
        <end position="317"/>
    </location>
</feature>
<dbReference type="VEuPathDB" id="ToxoDB:TGP89_203150"/>
<comment type="caution">
    <text evidence="2">The sequence shown here is derived from an EMBL/GenBank/DDBJ whole genome shotgun (WGS) entry which is preliminary data.</text>
</comment>
<feature type="compositionally biased region" description="Polar residues" evidence="1">
    <location>
        <begin position="1717"/>
        <end position="1728"/>
    </location>
</feature>
<evidence type="ECO:0000313" key="3">
    <source>
        <dbReference type="Proteomes" id="UP000028828"/>
    </source>
</evidence>
<feature type="compositionally biased region" description="Low complexity" evidence="1">
    <location>
        <begin position="250"/>
        <end position="301"/>
    </location>
</feature>
<feature type="compositionally biased region" description="Basic and acidic residues" evidence="1">
    <location>
        <begin position="1578"/>
        <end position="1606"/>
    </location>
</feature>
<feature type="compositionally biased region" description="Low complexity" evidence="1">
    <location>
        <begin position="652"/>
        <end position="667"/>
    </location>
</feature>
<feature type="region of interest" description="Disordered" evidence="1">
    <location>
        <begin position="1428"/>
        <end position="1513"/>
    </location>
</feature>
<feature type="region of interest" description="Disordered" evidence="1">
    <location>
        <begin position="834"/>
        <end position="1222"/>
    </location>
</feature>
<feature type="compositionally biased region" description="Low complexity" evidence="1">
    <location>
        <begin position="15"/>
        <end position="26"/>
    </location>
</feature>
<sequence length="1798" mass="187786">MPAASDPSCSVIFEAQASHSPQSSPSNATTTETAGNGSSSPTSLPVTLSSPVIGAPFCAGGASVEETAGHCASIRCPRGLAGSEAREDEGSSPEFSARMEEAKTEKVQTPSTRGGRRQTSAPDSSDARERSSTVLADVAAPVNGAVTPETLECMSTSELSKDAFPKDIATYEASASPSVRACSGGGPSRMKDLQSPQGTSPRGTFGKGGPASDSSSKSEAPESESSSLSSPASVSGAARLAASSPDLPVSRAPASAASLSPRLIPDSTSSSSAHVATASPSSPRLAASPSASASIPSTFPSLSGFPSSTPHSASSPRALSPHKSSHALCGGGSSSPLSAPQHACAPSSRSSPASNPLSSPSSPSGLGSSSASSPVHTPAARSSPGHPFQLSPRRLSPKALSPRSVSSCLASTSHACSILSPQTSPSGAGHPTGDPEFREDFPQSLDAISRLGFSTASASPGLLSSAPATYPPCCGTTQTSAHLSHSPSHAHSTPGSCASAHGFASPSSPRHHFSQLPGGAPPPGPGASGVQTVGGAGFSAASCCTCCGCSGECYIPNASALEASPESPWCTCSCHVQGNAIRIDLSMFTSTHLSEKAAGATSPGRYSLCGETSATHALLSGKGSPSRRFRLSPSRSSLSPSSSAAVMPSCLSPPQASSPSGSLSSSPRVECRSPGAAPEGRAEGERVGREEASLLLSPRREQAGVSPSQGASVSAVDAFERAEGPSPLEGGSRGVLVLPEAAISFKASEGGRPLAGVCTLDKSARKGRHHGRPHFSGGESTLDAGGSPSSSLSSTFLPDEDLYGDSTGGVKSQNVPDTLSAIERIILPRHRASELASAESHMVSREARLGEGVSTGARPVSSSKDCRGHPQVAGAPRSEEASSLLVSAFVSDKENEQEAAEREATGGSGTSALTGEKEERQEERAGRDETKPDRSRESGETSLARFQGEHGETEVRNEETETKHRETETRHREAQATASKTNRSRGVEDERRSASGWQSSSRGGEKAFDEGQEGLQGDKTLGKEDALLATVQLEKNQTSSEEAERDLRLFSLTDEAGRSGGGTGDTDSLKLACAFGAEQDARKESSFSGESHPNDGSSRGPAEGQLGNRQREYAVVSPEHDEAVTSSTLPEASLGAAVDDAFSGVSSHEVEESAERGTFEAERISHPRRAVFGLRTETEKRDEGREERRARAEEEPEARRDSDNDTRDEEAKEGDEREYALDTPFSLSYACTTCGGPGSGGAVDACQRRPSFPFSSLFGPSEPPQEEDPFGLRSTLSPTPPGSPTRAPSDADELVYVHLNPVTGERKEFSAVYFRKSNKIHFNGTPFTSVQTWVQWIEAGQLASPHFLAHLHCGDEEANADTESVERMQGDEGGGSAWLEHERKASYAAFLGNDEEAHLHFEEGDEDGKAVEGSFFYDRNSDAYCFSREKDGERDSSSSDSSSDSESSGDEDEGEEDIFDLYAGQRKLRSGGDAQTRRSPTGKDEERERGGSLAEEGEEMEPEPLGGEERRGTWVASFGTDHLQRIGEVVFDRREETADSRNCELREASEEPGENLSPTNRAGVGGYGAHAVGSAEALRGHKERKAEDRHARPEDGHPEGDGETKGGGETAVEALLRERRGMAAVETAEERTFPGTEVGLDYKTNAEEKRSSGCWGAEEEKGEEKSQASRQRSGESSPFPEQGAFPDLCVWTAEARETEKQEAEFVSSRFGSSPSSDTGEQETSQGGRSESYDQDTDPFSIPLVDPFASWTASESVENSSGGGCGGGKEERRTLMIQKGEGASPNFAQSDGWAVFPSS</sequence>
<dbReference type="Proteomes" id="UP000028828">
    <property type="component" value="Unassembled WGS sequence"/>
</dbReference>
<feature type="compositionally biased region" description="Low complexity" evidence="1">
    <location>
        <begin position="210"/>
        <end position="238"/>
    </location>
</feature>
<feature type="compositionally biased region" description="Polar residues" evidence="1">
    <location>
        <begin position="1086"/>
        <end position="1097"/>
    </location>
</feature>
<feature type="compositionally biased region" description="Basic and acidic residues" evidence="1">
    <location>
        <begin position="1529"/>
        <end position="1549"/>
    </location>
</feature>
<evidence type="ECO:0000313" key="2">
    <source>
        <dbReference type="EMBL" id="KFG46082.1"/>
    </source>
</evidence>
<dbReference type="EMBL" id="AEYI02000724">
    <property type="protein sequence ID" value="KFG46082.1"/>
    <property type="molecule type" value="Genomic_DNA"/>
</dbReference>
<reference evidence="2 3" key="1">
    <citation type="submission" date="2014-03" db="EMBL/GenBank/DDBJ databases">
        <authorList>
            <person name="Sibley D."/>
            <person name="Venepally P."/>
            <person name="Karamycheva S."/>
            <person name="Hadjithomas M."/>
            <person name="Khan A."/>
            <person name="Brunk B."/>
            <person name="Roos D."/>
            <person name="Caler E."/>
            <person name="Lorenzi H."/>
        </authorList>
    </citation>
    <scope>NUCLEOTIDE SEQUENCE [LARGE SCALE GENOMIC DNA]</scope>
    <source>
        <strain evidence="3">p89</strain>
    </source>
</reference>
<feature type="compositionally biased region" description="Basic and acidic residues" evidence="1">
    <location>
        <begin position="97"/>
        <end position="106"/>
    </location>
</feature>
<feature type="compositionally biased region" description="Basic and acidic residues" evidence="1">
    <location>
        <begin position="1658"/>
        <end position="1667"/>
    </location>
</feature>
<feature type="compositionally biased region" description="Low complexity" evidence="1">
    <location>
        <begin position="631"/>
        <end position="643"/>
    </location>
</feature>
<feature type="region of interest" description="Disordered" evidence="1">
    <location>
        <begin position="500"/>
        <end position="528"/>
    </location>
</feature>
<feature type="compositionally biased region" description="Low complexity" evidence="1">
    <location>
        <begin position="38"/>
        <end position="52"/>
    </location>
</feature>
<feature type="compositionally biased region" description="Basic and acidic residues" evidence="1">
    <location>
        <begin position="1481"/>
        <end position="1490"/>
    </location>
</feature>
<dbReference type="OrthoDB" id="10406796at2759"/>
<feature type="region of interest" description="Disordered" evidence="1">
    <location>
        <begin position="617"/>
        <end position="688"/>
    </location>
</feature>
<organism evidence="2 3">
    <name type="scientific">Toxoplasma gondii p89</name>
    <dbReference type="NCBI Taxonomy" id="943119"/>
    <lineage>
        <taxon>Eukaryota</taxon>
        <taxon>Sar</taxon>
        <taxon>Alveolata</taxon>
        <taxon>Apicomplexa</taxon>
        <taxon>Conoidasida</taxon>
        <taxon>Coccidia</taxon>
        <taxon>Eucoccidiorida</taxon>
        <taxon>Eimeriorina</taxon>
        <taxon>Sarcocystidae</taxon>
        <taxon>Toxoplasma</taxon>
    </lineage>
</organism>
<name>A0A086KNW4_TOXGO</name>
<gene>
    <name evidence="2" type="ORF">TGP89_203150</name>
</gene>
<feature type="compositionally biased region" description="Basic and acidic residues" evidence="1">
    <location>
        <begin position="891"/>
        <end position="904"/>
    </location>
</feature>
<feature type="compositionally biased region" description="Basic and acidic residues" evidence="1">
    <location>
        <begin position="1428"/>
        <end position="1437"/>
    </location>
</feature>
<feature type="region of interest" description="Disordered" evidence="1">
    <location>
        <begin position="76"/>
        <end position="404"/>
    </location>
</feature>
<feature type="region of interest" description="Disordered" evidence="1">
    <location>
        <begin position="1529"/>
        <end position="1798"/>
    </location>
</feature>
<feature type="compositionally biased region" description="Basic and acidic residues" evidence="1">
    <location>
        <begin position="915"/>
        <end position="939"/>
    </location>
</feature>
<feature type="compositionally biased region" description="Basic and acidic residues" evidence="1">
    <location>
        <begin position="947"/>
        <end position="974"/>
    </location>
</feature>